<evidence type="ECO:0000313" key="2">
    <source>
        <dbReference type="EMBL" id="EDO63052.1"/>
    </source>
</evidence>
<comment type="caution">
    <text evidence="2">The sequence shown here is derived from an EMBL/GenBank/DDBJ whole genome shotgun (WGS) entry which is preliminary data.</text>
</comment>
<reference evidence="2 3" key="2">
    <citation type="submission" date="2007-08" db="EMBL/GenBank/DDBJ databases">
        <authorList>
            <person name="Fulton L."/>
            <person name="Clifton S."/>
            <person name="Fulton B."/>
            <person name="Xu J."/>
            <person name="Minx P."/>
            <person name="Pepin K.H."/>
            <person name="Johnson M."/>
            <person name="Thiruvilangam P."/>
            <person name="Bhonagiri V."/>
            <person name="Nash W.E."/>
            <person name="Wang C."/>
            <person name="Mardis E.R."/>
            <person name="Wilson R.K."/>
        </authorList>
    </citation>
    <scope>NUCLEOTIDE SEQUENCE [LARGE SCALE GENOMIC DNA]</scope>
    <source>
        <strain evidence="2 3">DSM 753</strain>
    </source>
</reference>
<gene>
    <name evidence="2" type="ORF">CLOLEP_00133</name>
</gene>
<protein>
    <submittedName>
        <fullName evidence="2">Uncharacterized protein</fullName>
    </submittedName>
</protein>
<dbReference type="HOGENOM" id="CLU_2129141_0_0_9"/>
<evidence type="ECO:0000313" key="3">
    <source>
        <dbReference type="Proteomes" id="UP000003490"/>
    </source>
</evidence>
<accession>A7VNK7</accession>
<evidence type="ECO:0000256" key="1">
    <source>
        <dbReference type="SAM" id="SignalP"/>
    </source>
</evidence>
<feature type="chain" id="PRO_5002717429" evidence="1">
    <location>
        <begin position="29"/>
        <end position="113"/>
    </location>
</feature>
<sequence>MLPGSRLYRAGASIAAFVCWGMSMSALAQSLHHLSEELDGVALDEPVRHATDEQHGDDFREAHAVSEDVERGEGHDCEHGDGSHCGVSFTCLSCGPFEEVLRFQWQKEKLIEH</sequence>
<proteinExistence type="predicted"/>
<dbReference type="AlphaFoldDB" id="A7VNK7"/>
<feature type="signal peptide" evidence="1">
    <location>
        <begin position="1"/>
        <end position="28"/>
    </location>
</feature>
<dbReference type="Proteomes" id="UP000003490">
    <property type="component" value="Unassembled WGS sequence"/>
</dbReference>
<organism evidence="2 3">
    <name type="scientific">[Clostridium] leptum DSM 753</name>
    <dbReference type="NCBI Taxonomy" id="428125"/>
    <lineage>
        <taxon>Bacteria</taxon>
        <taxon>Bacillati</taxon>
        <taxon>Bacillota</taxon>
        <taxon>Clostridia</taxon>
        <taxon>Eubacteriales</taxon>
        <taxon>Oscillospiraceae</taxon>
        <taxon>Oscillospiraceae incertae sedis</taxon>
    </lineage>
</organism>
<keyword evidence="1" id="KW-0732">Signal</keyword>
<dbReference type="EMBL" id="ABCB02000007">
    <property type="protein sequence ID" value="EDO63052.1"/>
    <property type="molecule type" value="Genomic_DNA"/>
</dbReference>
<name>A7VNK7_9FIRM</name>
<reference evidence="2 3" key="1">
    <citation type="submission" date="2007-08" db="EMBL/GenBank/DDBJ databases">
        <title>Draft genome sequence of Clostridium leptum (DSM 753).</title>
        <authorList>
            <person name="Sudarsanam P."/>
            <person name="Ley R."/>
            <person name="Guruge J."/>
            <person name="Turnbaugh P.J."/>
            <person name="Mahowald M."/>
            <person name="Liep D."/>
            <person name="Gordon J."/>
        </authorList>
    </citation>
    <scope>NUCLEOTIDE SEQUENCE [LARGE SCALE GENOMIC DNA]</scope>
    <source>
        <strain evidence="2 3">DSM 753</strain>
    </source>
</reference>